<reference evidence="10 11" key="1">
    <citation type="journal article" date="2023" name="BMC Biotechnol.">
        <title>Vitis rotundifolia cv Carlos genome sequencing.</title>
        <authorList>
            <person name="Huff M."/>
            <person name="Hulse-Kemp A."/>
            <person name="Scheffler B."/>
            <person name="Youngblood R."/>
            <person name="Simpson S."/>
            <person name="Babiker E."/>
            <person name="Staton M."/>
        </authorList>
    </citation>
    <scope>NUCLEOTIDE SEQUENCE [LARGE SCALE GENOMIC DNA]</scope>
    <source>
        <tissue evidence="10">Leaf</tissue>
    </source>
</reference>
<evidence type="ECO:0000313" key="11">
    <source>
        <dbReference type="Proteomes" id="UP001168098"/>
    </source>
</evidence>
<dbReference type="Pfam" id="PF25019">
    <property type="entry name" value="LRR_R13L1-DRL21"/>
    <property type="match status" value="1"/>
</dbReference>
<feature type="domain" description="R13L1/DRL21-like LRR repeat region" evidence="9">
    <location>
        <begin position="675"/>
        <end position="804"/>
    </location>
</feature>
<gene>
    <name evidence="10" type="ORF">PVL29_017301</name>
</gene>
<dbReference type="SUPFAM" id="SSF52540">
    <property type="entry name" value="P-loop containing nucleoside triphosphate hydrolases"/>
    <property type="match status" value="1"/>
</dbReference>
<dbReference type="Gene3D" id="1.20.5.4130">
    <property type="match status" value="1"/>
</dbReference>
<sequence>MADALLSASLQVLFERLASPELINFIRRRNLSDELLNELKRKLVVVLNVLDDAEVKQFSNPNVKEWLVHVKDAVYDAEDLLDEIATDALRCKMEAADSQTGGTHKAWKWNKFASVKAPFAIKSMESRVRGMIDLLEKLALEKVGLGLAEVGGEKRSPRPRSPISTSLEDDSIVVGRDEIQKEMVKWLLSDNTTGDKMGVMSIVGMGGSGKTTLARLLYNDERVKEHFDLKAWLQLKEKLSNKKFLLVLDDVWNLKSRDEGYMELSDREGWNSLRTPLLAAAEGSKIVVTSRDQSVATTMRAVPTHHLGKLSSEDSWFLFKKHAFQDRDSYAFLELESIGRQIVDKCQGLPLAVKALGCLLYSKVEKREWEDVLKSEIWHPQSGSEILPSLILSYHHLSLPLKYCFAYCSIFPQDHQFYKEKLILLWMAEGLLHPQQNEGRRIEEIGESYFDELLAKSFFQKSIGTEGSCFVMHDLIHELAQHVSGDFCARVEDDDKLPKVSKKAHHFLYFKSDYNLFVAFKNFEAMAKAKSLRTFLGVKQLEDNVQYTMSKRVLQDILQKMWCLRVLSLCAYDIVDLPKSIGNLKHLRYLDLSFTRIQKLPESICCLCNLQTMILRKCLSLVELPSKMEKLIHLRYLDISKCGSLREMSSHGIGRLKSLQRLTQFIVGQKSDLRIAELRELSEIGGKLYISNMENVVSVKDALQASMKDKSYLDELIFDWGDKCSNGVTQNGATTHDILDKLQPHPNLKQLSITNYPGERFPNWLGDPSVLNLVFLELRGCGNCSTLPPLGQLTHLKYLQISRMNGVERVGSEFCGNASFQSLETLSFEDMPNWEKWLCFGEFPHLQKLSIRHCPKLTGKLPEQLLSLVELQIHKCPQLLMASLIVPAICQFRMVDFGKLQLQMAGCDFTALQTSEIEILDVSQWSQLPMAPHQFSIRKCDYVESLLEEEISQTNIHDLKIYDCSFSRSLHKVGLPTTLKSLLISECSKLEFLLPELFRCHLPVLEHLSIERGGIDDSLSLSFSLGIFPKLTDFTIFNLKGLEKLSILVSEGHPTSLCSLRLAGCPNLESIELHALNLESCSIIRCSKLRSLAHTHSSIQELHLSDCPELLFQREGLPSNLRKLVIYNCNQLTPQVEWGLQRLTSLTDFKIIGGCEDVVFPKECLLPSSLTSLEIVELPNLKSLDSGGLQQLTSLLKLEIRNCPELQFSTGSVLQHLISLKELRIFGCSRLQSLTEVGLQHLTSLEIFWILSCPMLQSLTKVGLQHLTSLKRLWIYDCRKLKYLTKERLPDSLSLLMVHECPLLEKRCQFEKGEEWRYIAHIPKIAINDDEHRRFVMINKISIMTMEETCKLAVIGRPCKMCSNQVDFFKSSSKAIQFQHAKKQKEKLKMTIIIQKKWALKKTISESTLKKHLHIVLQRCGICSGEGPINEKVDIWVSQFNDWIFSKKNLIPWPPDSNPWQAFSECYLITQSKKGIPFREEGK</sequence>
<keyword evidence="4" id="KW-0611">Plant defense</keyword>
<evidence type="ECO:0000256" key="4">
    <source>
        <dbReference type="ARBA" id="ARBA00022821"/>
    </source>
</evidence>
<dbReference type="InterPro" id="IPR001611">
    <property type="entry name" value="Leu-rich_rpt"/>
</dbReference>
<dbReference type="Proteomes" id="UP001168098">
    <property type="component" value="Unassembled WGS sequence"/>
</dbReference>
<dbReference type="Pfam" id="PF23559">
    <property type="entry name" value="WHD_DRP"/>
    <property type="match status" value="1"/>
</dbReference>
<keyword evidence="1" id="KW-0433">Leucine-rich repeat</keyword>
<evidence type="ECO:0000256" key="1">
    <source>
        <dbReference type="ARBA" id="ARBA00022614"/>
    </source>
</evidence>
<evidence type="ECO:0000313" key="10">
    <source>
        <dbReference type="EMBL" id="KAJ9685217.1"/>
    </source>
</evidence>
<dbReference type="Gene3D" id="3.80.10.10">
    <property type="entry name" value="Ribonuclease Inhibitor"/>
    <property type="match status" value="3"/>
</dbReference>
<dbReference type="Gene3D" id="1.10.10.10">
    <property type="entry name" value="Winged helix-like DNA-binding domain superfamily/Winged helix DNA-binding domain"/>
    <property type="match status" value="1"/>
</dbReference>
<dbReference type="GO" id="GO:0006952">
    <property type="term" value="P:defense response"/>
    <property type="evidence" value="ECO:0007669"/>
    <property type="project" value="UniProtKB-KW"/>
</dbReference>
<dbReference type="PANTHER" id="PTHR36766:SF40">
    <property type="entry name" value="DISEASE RESISTANCE PROTEIN RGA3"/>
    <property type="match status" value="1"/>
</dbReference>
<organism evidence="10 11">
    <name type="scientific">Vitis rotundifolia</name>
    <name type="common">Muscadine grape</name>
    <dbReference type="NCBI Taxonomy" id="103349"/>
    <lineage>
        <taxon>Eukaryota</taxon>
        <taxon>Viridiplantae</taxon>
        <taxon>Streptophyta</taxon>
        <taxon>Embryophyta</taxon>
        <taxon>Tracheophyta</taxon>
        <taxon>Spermatophyta</taxon>
        <taxon>Magnoliopsida</taxon>
        <taxon>eudicotyledons</taxon>
        <taxon>Gunneridae</taxon>
        <taxon>Pentapetalae</taxon>
        <taxon>rosids</taxon>
        <taxon>Vitales</taxon>
        <taxon>Vitaceae</taxon>
        <taxon>Viteae</taxon>
        <taxon>Vitis</taxon>
    </lineage>
</organism>
<dbReference type="GO" id="GO:0051707">
    <property type="term" value="P:response to other organism"/>
    <property type="evidence" value="ECO:0007669"/>
    <property type="project" value="UniProtKB-ARBA"/>
</dbReference>
<dbReference type="GO" id="GO:0043531">
    <property type="term" value="F:ADP binding"/>
    <property type="evidence" value="ECO:0007669"/>
    <property type="project" value="InterPro"/>
</dbReference>
<dbReference type="GO" id="GO:0005524">
    <property type="term" value="F:ATP binding"/>
    <property type="evidence" value="ECO:0007669"/>
    <property type="project" value="UniProtKB-KW"/>
</dbReference>
<dbReference type="InterPro" id="IPR027417">
    <property type="entry name" value="P-loop_NTPase"/>
</dbReference>
<evidence type="ECO:0000259" key="6">
    <source>
        <dbReference type="Pfam" id="PF00931"/>
    </source>
</evidence>
<keyword evidence="11" id="KW-1185">Reference proteome</keyword>
<dbReference type="PROSITE" id="PS51450">
    <property type="entry name" value="LRR"/>
    <property type="match status" value="1"/>
</dbReference>
<keyword evidence="5" id="KW-0067">ATP-binding</keyword>
<protein>
    <recommendedName>
        <fullName evidence="12">Disease resistance RPP13-like protein 1</fullName>
    </recommendedName>
</protein>
<dbReference type="Pfam" id="PF00931">
    <property type="entry name" value="NB-ARC"/>
    <property type="match status" value="1"/>
</dbReference>
<evidence type="ECO:0000259" key="7">
    <source>
        <dbReference type="Pfam" id="PF18052"/>
    </source>
</evidence>
<dbReference type="Gene3D" id="3.40.50.300">
    <property type="entry name" value="P-loop containing nucleotide triphosphate hydrolases"/>
    <property type="match status" value="2"/>
</dbReference>
<evidence type="ECO:0000256" key="2">
    <source>
        <dbReference type="ARBA" id="ARBA00022737"/>
    </source>
</evidence>
<feature type="domain" description="Disease resistance protein winged helix" evidence="8">
    <location>
        <begin position="410"/>
        <end position="480"/>
    </location>
</feature>
<accession>A0AA38ZAD7</accession>
<dbReference type="InterPro" id="IPR032675">
    <property type="entry name" value="LRR_dom_sf"/>
</dbReference>
<proteinExistence type="predicted"/>
<name>A0AA38ZAD7_VITRO</name>
<dbReference type="EMBL" id="JARBHA010000013">
    <property type="protein sequence ID" value="KAJ9685217.1"/>
    <property type="molecule type" value="Genomic_DNA"/>
</dbReference>
<dbReference type="InterPro" id="IPR041118">
    <property type="entry name" value="Rx_N"/>
</dbReference>
<evidence type="ECO:0000256" key="5">
    <source>
        <dbReference type="ARBA" id="ARBA00022840"/>
    </source>
</evidence>
<evidence type="ECO:0000256" key="3">
    <source>
        <dbReference type="ARBA" id="ARBA00022741"/>
    </source>
</evidence>
<dbReference type="InterPro" id="IPR058922">
    <property type="entry name" value="WHD_DRP"/>
</dbReference>
<evidence type="ECO:0000259" key="8">
    <source>
        <dbReference type="Pfam" id="PF23559"/>
    </source>
</evidence>
<dbReference type="InterPro" id="IPR002182">
    <property type="entry name" value="NB-ARC"/>
</dbReference>
<dbReference type="FunFam" id="1.10.10.10:FF:000322">
    <property type="entry name" value="Probable disease resistance protein At1g63360"/>
    <property type="match status" value="1"/>
</dbReference>
<feature type="domain" description="Disease resistance N-terminal" evidence="7">
    <location>
        <begin position="6"/>
        <end position="97"/>
    </location>
</feature>
<dbReference type="InterPro" id="IPR042197">
    <property type="entry name" value="Apaf_helical"/>
</dbReference>
<dbReference type="SMART" id="SM00367">
    <property type="entry name" value="LRR_CC"/>
    <property type="match status" value="5"/>
</dbReference>
<dbReference type="Gene3D" id="1.10.8.430">
    <property type="entry name" value="Helical domain of apoptotic protease-activating factors"/>
    <property type="match status" value="1"/>
</dbReference>
<dbReference type="PANTHER" id="PTHR36766">
    <property type="entry name" value="PLANT BROAD-SPECTRUM MILDEW RESISTANCE PROTEIN RPW8"/>
    <property type="match status" value="1"/>
</dbReference>
<dbReference type="InterPro" id="IPR056789">
    <property type="entry name" value="LRR_R13L1-DRL21"/>
</dbReference>
<dbReference type="SUPFAM" id="SSF52058">
    <property type="entry name" value="L domain-like"/>
    <property type="match status" value="2"/>
</dbReference>
<dbReference type="Pfam" id="PF18052">
    <property type="entry name" value="Rx_N"/>
    <property type="match status" value="1"/>
</dbReference>
<keyword evidence="3" id="KW-0547">Nucleotide-binding</keyword>
<dbReference type="InterPro" id="IPR006553">
    <property type="entry name" value="Leu-rich_rpt_Cys-con_subtyp"/>
</dbReference>
<evidence type="ECO:0008006" key="12">
    <source>
        <dbReference type="Google" id="ProtNLM"/>
    </source>
</evidence>
<comment type="caution">
    <text evidence="10">The sequence shown here is derived from an EMBL/GenBank/DDBJ whole genome shotgun (WGS) entry which is preliminary data.</text>
</comment>
<dbReference type="PRINTS" id="PR00364">
    <property type="entry name" value="DISEASERSIST"/>
</dbReference>
<dbReference type="InterPro" id="IPR036388">
    <property type="entry name" value="WH-like_DNA-bd_sf"/>
</dbReference>
<feature type="domain" description="NB-ARC" evidence="6">
    <location>
        <begin position="235"/>
        <end position="328"/>
    </location>
</feature>
<keyword evidence="2" id="KW-0677">Repeat</keyword>
<evidence type="ECO:0000259" key="9">
    <source>
        <dbReference type="Pfam" id="PF25019"/>
    </source>
</evidence>